<proteinExistence type="predicted"/>
<name>A0A1F6DYJ0_9BACT</name>
<evidence type="ECO:0000313" key="1">
    <source>
        <dbReference type="EMBL" id="OGG66407.1"/>
    </source>
</evidence>
<protein>
    <submittedName>
        <fullName evidence="1">Uncharacterized protein</fullName>
    </submittedName>
</protein>
<reference evidence="1 2" key="1">
    <citation type="journal article" date="2016" name="Nat. Commun.">
        <title>Thousands of microbial genomes shed light on interconnected biogeochemical processes in an aquifer system.</title>
        <authorList>
            <person name="Anantharaman K."/>
            <person name="Brown C.T."/>
            <person name="Hug L.A."/>
            <person name="Sharon I."/>
            <person name="Castelle C.J."/>
            <person name="Probst A.J."/>
            <person name="Thomas B.C."/>
            <person name="Singh A."/>
            <person name="Wilkins M.J."/>
            <person name="Karaoz U."/>
            <person name="Brodie E.L."/>
            <person name="Williams K.H."/>
            <person name="Hubbard S.S."/>
            <person name="Banfield J.F."/>
        </authorList>
    </citation>
    <scope>NUCLEOTIDE SEQUENCE [LARGE SCALE GENOMIC DNA]</scope>
</reference>
<evidence type="ECO:0000313" key="2">
    <source>
        <dbReference type="Proteomes" id="UP000177652"/>
    </source>
</evidence>
<dbReference type="EMBL" id="MFLK01000008">
    <property type="protein sequence ID" value="OGG66407.1"/>
    <property type="molecule type" value="Genomic_DNA"/>
</dbReference>
<comment type="caution">
    <text evidence="1">The sequence shown here is derived from an EMBL/GenBank/DDBJ whole genome shotgun (WGS) entry which is preliminary data.</text>
</comment>
<organism evidence="1 2">
    <name type="scientific">Candidatus Kaiserbacteria bacterium RIFCSPHIGHO2_02_FULL_55_20</name>
    <dbReference type="NCBI Taxonomy" id="1798497"/>
    <lineage>
        <taxon>Bacteria</taxon>
        <taxon>Candidatus Kaiseribacteriota</taxon>
    </lineage>
</organism>
<gene>
    <name evidence="1" type="ORF">A3D71_04460</name>
</gene>
<accession>A0A1F6DYJ0</accession>
<dbReference type="Proteomes" id="UP000177652">
    <property type="component" value="Unassembled WGS sequence"/>
</dbReference>
<sequence length="186" mass="21204">MLRIWARNFVRGPFVGTNRKDCSPKDEGYLATMCWLEQFIPLRARTSDPARKEQKGISLTTEIGLLFTEHKQYLADECYLVTKKGVLLRSVRGPHSELHHGIYGALLSLGGTADRARLIIMVKNYSGNLTNIRLYKLPKNHVVLRWQELMHAHRTPEQIAADEERAELGRVRQAATEEAQVILQDA</sequence>
<dbReference type="AlphaFoldDB" id="A0A1F6DYJ0"/>